<dbReference type="CDD" id="cd00009">
    <property type="entry name" value="AAA"/>
    <property type="match status" value="1"/>
</dbReference>
<evidence type="ECO:0000259" key="1">
    <source>
        <dbReference type="SMART" id="SM00382"/>
    </source>
</evidence>
<gene>
    <name evidence="2" type="ORF">Dxin01_04119</name>
</gene>
<reference evidence="2 3" key="1">
    <citation type="submission" date="2024-02" db="EMBL/GenBank/DDBJ databases">
        <title>Deinococcus xinjiangensis NBRC 107630.</title>
        <authorList>
            <person name="Ichikawa N."/>
            <person name="Katano-Makiyama Y."/>
            <person name="Hidaka K."/>
        </authorList>
    </citation>
    <scope>NUCLEOTIDE SEQUENCE [LARGE SCALE GENOMIC DNA]</scope>
    <source>
        <strain evidence="2 3">NBRC 107630</strain>
    </source>
</reference>
<dbReference type="Proteomes" id="UP001458946">
    <property type="component" value="Unassembled WGS sequence"/>
</dbReference>
<dbReference type="SMART" id="SM00382">
    <property type="entry name" value="AAA"/>
    <property type="match status" value="1"/>
</dbReference>
<dbReference type="PANTHER" id="PTHR20953">
    <property type="entry name" value="KINASE-RELATED"/>
    <property type="match status" value="1"/>
</dbReference>
<dbReference type="Pfam" id="PF13401">
    <property type="entry name" value="AAA_22"/>
    <property type="match status" value="1"/>
</dbReference>
<comment type="caution">
    <text evidence="2">The sequence shown here is derived from an EMBL/GenBank/DDBJ whole genome shotgun (WGS) entry which is preliminary data.</text>
</comment>
<dbReference type="EMBL" id="BAABRN010000111">
    <property type="protein sequence ID" value="GAA5504349.1"/>
    <property type="molecule type" value="Genomic_DNA"/>
</dbReference>
<dbReference type="InterPro" id="IPR049945">
    <property type="entry name" value="AAA_22"/>
</dbReference>
<name>A0ABP9VGJ9_9DEIO</name>
<organism evidence="2 3">
    <name type="scientific">Deinococcus xinjiangensis</name>
    <dbReference type="NCBI Taxonomy" id="457454"/>
    <lineage>
        <taxon>Bacteria</taxon>
        <taxon>Thermotogati</taxon>
        <taxon>Deinococcota</taxon>
        <taxon>Deinococci</taxon>
        <taxon>Deinococcales</taxon>
        <taxon>Deinococcaceae</taxon>
        <taxon>Deinococcus</taxon>
    </lineage>
</organism>
<proteinExistence type="predicted"/>
<dbReference type="Gene3D" id="3.40.50.300">
    <property type="entry name" value="P-loop containing nucleotide triphosphate hydrolases"/>
    <property type="match status" value="1"/>
</dbReference>
<dbReference type="RefSeq" id="WP_353544308.1">
    <property type="nucleotide sequence ID" value="NZ_BAABRN010000111.1"/>
</dbReference>
<accession>A0ABP9VGJ9</accession>
<sequence length="314" mass="34527">MTTLPFPAPAPATLTAKNASADYEKLLRFLPHSIRSLVEQDIDRIEEIKIRISRPLWVLIDGAYRKYGHTVDLSDMSFLISKLGTFRDDNRRGIDGTGHRITRVLGADGTEEGSPVGFTFRVGRYFEDIAEPLRRFIEENPSMLLIGEAGSGKTTVLRGTANISSQYYPMQAVIVDTSGDVAGDGKVPHEGIGDVDVMPVRSKAMQAQLIEEAVKNQNVRVLIVDEINKLAEAEQIANGMKSGARLMGTTHGRNIHKVLANKNLTPLFEPEPIFYWLAVIVARGEIMMYRAAEAVAAVSAGNEPQGELVLLARR</sequence>
<dbReference type="InterPro" id="IPR003593">
    <property type="entry name" value="AAA+_ATPase"/>
</dbReference>
<evidence type="ECO:0000313" key="2">
    <source>
        <dbReference type="EMBL" id="GAA5504349.1"/>
    </source>
</evidence>
<dbReference type="InterPro" id="IPR027417">
    <property type="entry name" value="P-loop_NTPase"/>
</dbReference>
<feature type="domain" description="AAA+ ATPase" evidence="1">
    <location>
        <begin position="139"/>
        <end position="274"/>
    </location>
</feature>
<evidence type="ECO:0000313" key="3">
    <source>
        <dbReference type="Proteomes" id="UP001458946"/>
    </source>
</evidence>
<dbReference type="SUPFAM" id="SSF52540">
    <property type="entry name" value="P-loop containing nucleoside triphosphate hydrolases"/>
    <property type="match status" value="1"/>
</dbReference>
<keyword evidence="3" id="KW-1185">Reference proteome</keyword>
<protein>
    <recommendedName>
        <fullName evidence="1">AAA+ ATPase domain-containing protein</fullName>
    </recommendedName>
</protein>
<dbReference type="PANTHER" id="PTHR20953:SF3">
    <property type="entry name" value="P-LOOP CONTAINING NUCLEOSIDE TRIPHOSPHATE HYDROLASES SUPERFAMILY PROTEIN"/>
    <property type="match status" value="1"/>
</dbReference>